<keyword evidence="1" id="KW-1133">Transmembrane helix</keyword>
<dbReference type="AlphaFoldDB" id="A0A0B6XVG5"/>
<evidence type="ECO:0000256" key="1">
    <source>
        <dbReference type="SAM" id="Phobius"/>
    </source>
</evidence>
<dbReference type="InterPro" id="IPR012337">
    <property type="entry name" value="RNaseH-like_sf"/>
</dbReference>
<feature type="transmembrane region" description="Helical" evidence="1">
    <location>
        <begin position="12"/>
        <end position="31"/>
    </location>
</feature>
<accession>A0A0B6XVG5</accession>
<feature type="non-terminal residue" evidence="2">
    <location>
        <position position="57"/>
    </location>
</feature>
<organism evidence="2">
    <name type="scientific">Arion vulgaris</name>
    <dbReference type="NCBI Taxonomy" id="1028688"/>
    <lineage>
        <taxon>Eukaryota</taxon>
        <taxon>Metazoa</taxon>
        <taxon>Spiralia</taxon>
        <taxon>Lophotrochozoa</taxon>
        <taxon>Mollusca</taxon>
        <taxon>Gastropoda</taxon>
        <taxon>Heterobranchia</taxon>
        <taxon>Euthyneura</taxon>
        <taxon>Panpulmonata</taxon>
        <taxon>Eupulmonata</taxon>
        <taxon>Stylommatophora</taxon>
        <taxon>Helicina</taxon>
        <taxon>Arionoidea</taxon>
        <taxon>Arionidae</taxon>
        <taxon>Arion</taxon>
    </lineage>
</organism>
<dbReference type="SUPFAM" id="SSF53098">
    <property type="entry name" value="Ribonuclease H-like"/>
    <property type="match status" value="1"/>
</dbReference>
<keyword evidence="1" id="KW-0812">Transmembrane</keyword>
<evidence type="ECO:0008006" key="3">
    <source>
        <dbReference type="Google" id="ProtNLM"/>
    </source>
</evidence>
<reference evidence="2" key="1">
    <citation type="submission" date="2014-12" db="EMBL/GenBank/DDBJ databases">
        <title>Insight into the proteome of Arion vulgaris.</title>
        <authorList>
            <person name="Aradska J."/>
            <person name="Bulat T."/>
            <person name="Smidak R."/>
            <person name="Sarate P."/>
            <person name="Gangsoo J."/>
            <person name="Sialana F."/>
            <person name="Bilban M."/>
            <person name="Lubec G."/>
        </authorList>
    </citation>
    <scope>NUCLEOTIDE SEQUENCE</scope>
    <source>
        <tissue evidence="2">Skin</tissue>
    </source>
</reference>
<name>A0A0B6XVG5_9EUPU</name>
<dbReference type="InterPro" id="IPR036397">
    <property type="entry name" value="RNaseH_sf"/>
</dbReference>
<gene>
    <name evidence="2" type="primary">ORF2954</name>
</gene>
<keyword evidence="1" id="KW-0472">Membrane</keyword>
<proteinExistence type="predicted"/>
<dbReference type="GO" id="GO:0003676">
    <property type="term" value="F:nucleic acid binding"/>
    <property type="evidence" value="ECO:0007669"/>
    <property type="project" value="InterPro"/>
</dbReference>
<sequence>MVCPMGLLNFLSFYNCFSYLFSISCSSLIILSKESELVLHWIPVHCGIPGNENADKL</sequence>
<dbReference type="Gene3D" id="3.30.420.10">
    <property type="entry name" value="Ribonuclease H-like superfamily/Ribonuclease H"/>
    <property type="match status" value="1"/>
</dbReference>
<dbReference type="EMBL" id="HACG01001172">
    <property type="protein sequence ID" value="CEK48037.1"/>
    <property type="molecule type" value="Transcribed_RNA"/>
</dbReference>
<protein>
    <recommendedName>
        <fullName evidence="3">RNase H type-1 domain-containing protein</fullName>
    </recommendedName>
</protein>
<evidence type="ECO:0000313" key="2">
    <source>
        <dbReference type="EMBL" id="CEK48037.1"/>
    </source>
</evidence>